<dbReference type="AlphaFoldDB" id="A0A0C2J822"/>
<feature type="region of interest" description="Disordered" evidence="7">
    <location>
        <begin position="1"/>
        <end position="20"/>
    </location>
</feature>
<dbReference type="STRING" id="183763.LP52_18100"/>
<dbReference type="GO" id="GO:0005524">
    <property type="term" value="F:ATP binding"/>
    <property type="evidence" value="ECO:0007669"/>
    <property type="project" value="UniProtKB-KW"/>
</dbReference>
<comment type="caution">
    <text evidence="11">The sequence shown here is derived from an EMBL/GenBank/DDBJ whole genome shotgun (WGS) entry which is preliminary data.</text>
</comment>
<evidence type="ECO:0000313" key="12">
    <source>
        <dbReference type="Proteomes" id="UP000031675"/>
    </source>
</evidence>
<dbReference type="PANTHER" id="PTHR43394">
    <property type="entry name" value="ATP-DEPENDENT PERMEASE MDL1, MITOCHONDRIAL"/>
    <property type="match status" value="1"/>
</dbReference>
<feature type="compositionally biased region" description="Basic residues" evidence="7">
    <location>
        <begin position="1"/>
        <end position="11"/>
    </location>
</feature>
<evidence type="ECO:0000256" key="3">
    <source>
        <dbReference type="ARBA" id="ARBA00022741"/>
    </source>
</evidence>
<dbReference type="PANTHER" id="PTHR43394:SF1">
    <property type="entry name" value="ATP-BINDING CASSETTE SUB-FAMILY B MEMBER 10, MITOCHONDRIAL"/>
    <property type="match status" value="1"/>
</dbReference>
<evidence type="ECO:0000256" key="7">
    <source>
        <dbReference type="SAM" id="MobiDB-lite"/>
    </source>
</evidence>
<keyword evidence="5 8" id="KW-1133">Transmembrane helix</keyword>
<evidence type="ECO:0000313" key="11">
    <source>
        <dbReference type="EMBL" id="KIH97621.1"/>
    </source>
</evidence>
<sequence>MNRRRPRRPRRPAPATPAGLPELATSRFHPWFGDLQRLSLWRMLTRLPALIATALRWSWKASPRDTLLTVGLNVAAGAFSAIVLTAVVGILQGLFAEGPTPERLQAALPSLLLAGAAALTRAALRSAAIWAQGRLTPMVERVVEVELVSLTTATRLEAFDDSDWCDQIHRARTLGVYEAGRITGYAADIATELVSLLAVATVVTVLHPVLLPLLALTVAPVGWAAIRSARMRYARMRALSTSNRLLYMYTHAMTEREAAAELRAYAMRPMLLAEFARISDHVRDALLAVVGRQTTTRAVGDVLGGIATLATYAALVALLLAGLMPLAVAGAAYLALGQGKAALDRLMSAVNSCYESGLYLSDLLEAFDHARRRTPPATGGTSPGPLKELRVQGVDFAYPATEANALTGVSITVERGRVVALVGENGSGKSTLATLISGLYVPDAGTITWNGTGIADLAPGELHARIGLIRQQYHQWPFSAERNITMAAPGAAEPDRLGRALRLSGADQVVEDLAHGLDTPLDTRFKDGEDLSGGQRQRIAAARGLYPQADLVIADEPTAALDARAEERLFSTFQAAADGAAVLLITHRLASTRSADWIYVLDHGHVVEQGTHTDLITHGGLYAELYGIQAAAYNGATPNRHTEEVP</sequence>
<dbReference type="GO" id="GO:0015421">
    <property type="term" value="F:ABC-type oligopeptide transporter activity"/>
    <property type="evidence" value="ECO:0007669"/>
    <property type="project" value="TreeGrafter"/>
</dbReference>
<dbReference type="Pfam" id="PF00005">
    <property type="entry name" value="ABC_tran"/>
    <property type="match status" value="1"/>
</dbReference>
<protein>
    <submittedName>
        <fullName evidence="11">ABC transporter ATP-binding protein</fullName>
    </submittedName>
</protein>
<dbReference type="InterPro" id="IPR011527">
    <property type="entry name" value="ABC1_TM_dom"/>
</dbReference>
<dbReference type="GO" id="GO:0016887">
    <property type="term" value="F:ATP hydrolysis activity"/>
    <property type="evidence" value="ECO:0007669"/>
    <property type="project" value="InterPro"/>
</dbReference>
<dbReference type="InterPro" id="IPR039421">
    <property type="entry name" value="Type_1_exporter"/>
</dbReference>
<organism evidence="11 12">
    <name type="scientific">Streptomonospora alba</name>
    <dbReference type="NCBI Taxonomy" id="183763"/>
    <lineage>
        <taxon>Bacteria</taxon>
        <taxon>Bacillati</taxon>
        <taxon>Actinomycetota</taxon>
        <taxon>Actinomycetes</taxon>
        <taxon>Streptosporangiales</taxon>
        <taxon>Nocardiopsidaceae</taxon>
        <taxon>Streptomonospora</taxon>
    </lineage>
</organism>
<proteinExistence type="predicted"/>
<dbReference type="InterPro" id="IPR027417">
    <property type="entry name" value="P-loop_NTPase"/>
</dbReference>
<dbReference type="RefSeq" id="WP_040275221.1">
    <property type="nucleotide sequence ID" value="NZ_JROO01000034.1"/>
</dbReference>
<reference evidence="12" key="1">
    <citation type="journal article" date="2015" name="Chem. Biol.">
        <title>Structure, bioactivity, and resistance mechanism of streptomonomicin, an unusual lasso Peptide from an understudied halophilic actinomycete.</title>
        <authorList>
            <person name="Metelev M."/>
            <person name="Tietz J.I."/>
            <person name="Melby J.O."/>
            <person name="Blair P.M."/>
            <person name="Zhu L."/>
            <person name="Livnat I."/>
            <person name="Severinov K."/>
            <person name="Mitchell D.A."/>
        </authorList>
    </citation>
    <scope>NUCLEOTIDE SEQUENCE [LARGE SCALE GENOMIC DNA]</scope>
    <source>
        <strain evidence="12">YIM 90003</strain>
    </source>
</reference>
<dbReference type="SUPFAM" id="SSF90123">
    <property type="entry name" value="ABC transporter transmembrane region"/>
    <property type="match status" value="1"/>
</dbReference>
<gene>
    <name evidence="11" type="ORF">LP52_18100</name>
</gene>
<comment type="subcellular location">
    <subcellularLocation>
        <location evidence="1">Cell membrane</location>
        <topology evidence="1">Multi-pass membrane protein</topology>
    </subcellularLocation>
</comment>
<dbReference type="PROSITE" id="PS50929">
    <property type="entry name" value="ABC_TM1F"/>
    <property type="match status" value="1"/>
</dbReference>
<evidence type="ECO:0000256" key="4">
    <source>
        <dbReference type="ARBA" id="ARBA00022840"/>
    </source>
</evidence>
<keyword evidence="12" id="KW-1185">Reference proteome</keyword>
<keyword evidence="3" id="KW-0547">Nucleotide-binding</keyword>
<dbReference type="EMBL" id="JROO01000034">
    <property type="protein sequence ID" value="KIH97621.1"/>
    <property type="molecule type" value="Genomic_DNA"/>
</dbReference>
<evidence type="ECO:0000256" key="1">
    <source>
        <dbReference type="ARBA" id="ARBA00004651"/>
    </source>
</evidence>
<feature type="domain" description="ABC transmembrane type-1" evidence="10">
    <location>
        <begin position="182"/>
        <end position="355"/>
    </location>
</feature>
<keyword evidence="4 11" id="KW-0067">ATP-binding</keyword>
<evidence type="ECO:0000256" key="6">
    <source>
        <dbReference type="ARBA" id="ARBA00023136"/>
    </source>
</evidence>
<feature type="transmembrane region" description="Helical" evidence="8">
    <location>
        <begin position="66"/>
        <end position="94"/>
    </location>
</feature>
<evidence type="ECO:0000256" key="2">
    <source>
        <dbReference type="ARBA" id="ARBA00022692"/>
    </source>
</evidence>
<dbReference type="InterPro" id="IPR003593">
    <property type="entry name" value="AAA+_ATPase"/>
</dbReference>
<feature type="domain" description="ABC transporter" evidence="9">
    <location>
        <begin position="389"/>
        <end position="628"/>
    </location>
</feature>
<evidence type="ECO:0000256" key="5">
    <source>
        <dbReference type="ARBA" id="ARBA00022989"/>
    </source>
</evidence>
<dbReference type="GO" id="GO:0005886">
    <property type="term" value="C:plasma membrane"/>
    <property type="evidence" value="ECO:0007669"/>
    <property type="project" value="UniProtKB-SubCell"/>
</dbReference>
<keyword evidence="2 8" id="KW-0812">Transmembrane</keyword>
<dbReference type="InterPro" id="IPR036640">
    <property type="entry name" value="ABC1_TM_sf"/>
</dbReference>
<evidence type="ECO:0000259" key="9">
    <source>
        <dbReference type="PROSITE" id="PS50893"/>
    </source>
</evidence>
<dbReference type="Gene3D" id="1.20.1560.10">
    <property type="entry name" value="ABC transporter type 1, transmembrane domain"/>
    <property type="match status" value="1"/>
</dbReference>
<feature type="transmembrane region" description="Helical" evidence="8">
    <location>
        <begin position="209"/>
        <end position="226"/>
    </location>
</feature>
<name>A0A0C2J822_9ACTN</name>
<feature type="transmembrane region" description="Helical" evidence="8">
    <location>
        <begin position="312"/>
        <end position="336"/>
    </location>
</feature>
<accession>A0A0C2J822</accession>
<keyword evidence="6 8" id="KW-0472">Membrane</keyword>
<dbReference type="SUPFAM" id="SSF52540">
    <property type="entry name" value="P-loop containing nucleoside triphosphate hydrolases"/>
    <property type="match status" value="1"/>
</dbReference>
<evidence type="ECO:0000259" key="10">
    <source>
        <dbReference type="PROSITE" id="PS50929"/>
    </source>
</evidence>
<evidence type="ECO:0000256" key="8">
    <source>
        <dbReference type="SAM" id="Phobius"/>
    </source>
</evidence>
<dbReference type="PROSITE" id="PS50893">
    <property type="entry name" value="ABC_TRANSPORTER_2"/>
    <property type="match status" value="1"/>
</dbReference>
<dbReference type="SMART" id="SM00382">
    <property type="entry name" value="AAA"/>
    <property type="match status" value="1"/>
</dbReference>
<dbReference type="Gene3D" id="3.40.50.300">
    <property type="entry name" value="P-loop containing nucleotide triphosphate hydrolases"/>
    <property type="match status" value="1"/>
</dbReference>
<dbReference type="InterPro" id="IPR003439">
    <property type="entry name" value="ABC_transporter-like_ATP-bd"/>
</dbReference>
<dbReference type="Proteomes" id="UP000031675">
    <property type="component" value="Unassembled WGS sequence"/>
</dbReference>